<dbReference type="HOGENOM" id="CLU_3387674_0_0_6"/>
<dbReference type="Proteomes" id="UP000006087">
    <property type="component" value="Unassembled WGS sequence"/>
</dbReference>
<organism evidence="1 2">
    <name type="scientific">Aeromonas veronii AMC34</name>
    <dbReference type="NCBI Taxonomy" id="1073383"/>
    <lineage>
        <taxon>Bacteria</taxon>
        <taxon>Pseudomonadati</taxon>
        <taxon>Pseudomonadota</taxon>
        <taxon>Gammaproteobacteria</taxon>
        <taxon>Aeromonadales</taxon>
        <taxon>Aeromonadaceae</taxon>
        <taxon>Aeromonas</taxon>
    </lineage>
</organism>
<protein>
    <submittedName>
        <fullName evidence="1">Uncharacterized protein</fullName>
    </submittedName>
</protein>
<sequence>MQAFFVCSAAPCQRIFLTNSPAQIKKFILYMG</sequence>
<name>K1JB42_AERVE</name>
<gene>
    <name evidence="1" type="ORF">HMPREF1168_00123</name>
</gene>
<proteinExistence type="predicted"/>
<comment type="caution">
    <text evidence="1">The sequence shown here is derived from an EMBL/GenBank/DDBJ whole genome shotgun (WGS) entry which is preliminary data.</text>
</comment>
<dbReference type="EMBL" id="AGWU01000002">
    <property type="protein sequence ID" value="EKB25082.1"/>
    <property type="molecule type" value="Genomic_DNA"/>
</dbReference>
<evidence type="ECO:0000313" key="1">
    <source>
        <dbReference type="EMBL" id="EKB25082.1"/>
    </source>
</evidence>
<reference evidence="1 2" key="1">
    <citation type="submission" date="2012-06" db="EMBL/GenBank/DDBJ databases">
        <title>The Genome Sequence of Aeromonas veronii AMC34.</title>
        <authorList>
            <consortium name="The Broad Institute Genome Sequencing Platform"/>
            <person name="Earl A."/>
            <person name="Ward D."/>
            <person name="Feldgarden M."/>
            <person name="Gevers D."/>
            <person name="Graf J."/>
            <person name="Tomasi A."/>
            <person name="Horneman A."/>
            <person name="Walker B."/>
            <person name="Young S.K."/>
            <person name="Zeng Q."/>
            <person name="Gargeya S."/>
            <person name="Fitzgerald M."/>
            <person name="Haas B."/>
            <person name="Abouelleil A."/>
            <person name="Alvarado L."/>
            <person name="Arachchi H.M."/>
            <person name="Berlin A.M."/>
            <person name="Chapman S.B."/>
            <person name="Goldberg J."/>
            <person name="Griggs A."/>
            <person name="Gujja S."/>
            <person name="Hansen M."/>
            <person name="Howarth C."/>
            <person name="Imamovic A."/>
            <person name="Larimer J."/>
            <person name="McCowan C."/>
            <person name="Montmayeur A."/>
            <person name="Murphy C."/>
            <person name="Neiman D."/>
            <person name="Pearson M."/>
            <person name="Priest M."/>
            <person name="Roberts A."/>
            <person name="Saif S."/>
            <person name="Shea T."/>
            <person name="Sisk P."/>
            <person name="Sykes S."/>
            <person name="Wortman J."/>
            <person name="Nusbaum C."/>
            <person name="Birren B."/>
        </authorList>
    </citation>
    <scope>NUCLEOTIDE SEQUENCE [LARGE SCALE GENOMIC DNA]</scope>
    <source>
        <strain evidence="1 2">AMC34</strain>
    </source>
</reference>
<dbReference type="AlphaFoldDB" id="K1JB42"/>
<accession>K1JB42</accession>
<evidence type="ECO:0000313" key="2">
    <source>
        <dbReference type="Proteomes" id="UP000006087"/>
    </source>
</evidence>